<reference evidence="1 2" key="1">
    <citation type="journal article" date="2019" name="Int. J. Syst. Evol. Microbiol.">
        <title>The Global Catalogue of Microorganisms (GCM) 10K type strain sequencing project: providing services to taxonomists for standard genome sequencing and annotation.</title>
        <authorList>
            <consortium name="The Broad Institute Genomics Platform"/>
            <consortium name="The Broad Institute Genome Sequencing Center for Infectious Disease"/>
            <person name="Wu L."/>
            <person name="Ma J."/>
        </authorList>
    </citation>
    <scope>NUCLEOTIDE SEQUENCE [LARGE SCALE GENOMIC DNA]</scope>
    <source>
        <strain evidence="1 2">JCM 6921</strain>
    </source>
</reference>
<dbReference type="InterPro" id="IPR036188">
    <property type="entry name" value="FAD/NAD-bd_sf"/>
</dbReference>
<dbReference type="Pfam" id="PF05834">
    <property type="entry name" value="Lycopene_cycl"/>
    <property type="match status" value="1"/>
</dbReference>
<gene>
    <name evidence="1" type="ORF">GCM10010420_15910</name>
</gene>
<evidence type="ECO:0000313" key="2">
    <source>
        <dbReference type="Proteomes" id="UP001500058"/>
    </source>
</evidence>
<evidence type="ECO:0000313" key="1">
    <source>
        <dbReference type="EMBL" id="GAA2392275.1"/>
    </source>
</evidence>
<dbReference type="Gene3D" id="3.50.50.60">
    <property type="entry name" value="FAD/NAD(P)-binding domain"/>
    <property type="match status" value="1"/>
</dbReference>
<organism evidence="1 2">
    <name type="scientific">Streptomyces glaucosporus</name>
    <dbReference type="NCBI Taxonomy" id="284044"/>
    <lineage>
        <taxon>Bacteria</taxon>
        <taxon>Bacillati</taxon>
        <taxon>Actinomycetota</taxon>
        <taxon>Actinomycetes</taxon>
        <taxon>Kitasatosporales</taxon>
        <taxon>Streptomycetaceae</taxon>
        <taxon>Streptomyces</taxon>
    </lineage>
</organism>
<dbReference type="SUPFAM" id="SSF51905">
    <property type="entry name" value="FAD/NAD(P)-binding domain"/>
    <property type="match status" value="1"/>
</dbReference>
<sequence length="426" mass="46363">MTDADADPGMNGMNDKDGADGADITVDIAVVGAGAAGLSLAHRLAGTPGPHGAAPSVALVEAPGEPGSGTRTPPRTWCFWEAGEGPYEQAVRASWDRLRVRCPDGRTAEARLGPLRYKMIRSPDFAELVERRLARLPRLHRPAATVDRVLDHPAGGAVVHGTDASGSPVRVRARWAFDSRPPRRLPAARSTLLQHFRGWFVRCAADSFDPSAVELMDFRTPQPAHGLSFGYVLPLGRREALVEYTEFSAAPLRREEYERALRHYTAEVLGLGGMTVLDTEQGVIPMTDAVFPRRAGRCVFRIGTAGGATRPATGYTFAAVQRQSDAVADAWRRGRVPVPPPAHAARHRAMDAVVLRALAAGRLSGARFFGELFLRNPADRLLRFLDGRSRWWEEVAIGLSTPVPPMLRSAVELPVLRRRDAVLPRP</sequence>
<dbReference type="EMBL" id="BAAATJ010000005">
    <property type="protein sequence ID" value="GAA2392275.1"/>
    <property type="molecule type" value="Genomic_DNA"/>
</dbReference>
<proteinExistence type="predicted"/>
<protein>
    <submittedName>
        <fullName evidence="1">Lycopene cyclase family protein</fullName>
    </submittedName>
</protein>
<comment type="caution">
    <text evidence="1">The sequence shown here is derived from an EMBL/GenBank/DDBJ whole genome shotgun (WGS) entry which is preliminary data.</text>
</comment>
<accession>A0ABN3I1J5</accession>
<keyword evidence="2" id="KW-1185">Reference proteome</keyword>
<dbReference type="Proteomes" id="UP001500058">
    <property type="component" value="Unassembled WGS sequence"/>
</dbReference>
<name>A0ABN3I1J5_9ACTN</name>